<evidence type="ECO:0000256" key="10">
    <source>
        <dbReference type="ARBA" id="ARBA00022833"/>
    </source>
</evidence>
<evidence type="ECO:0000313" key="27">
    <source>
        <dbReference type="EMBL" id="PNF15895.1"/>
    </source>
</evidence>
<evidence type="ECO:0000313" key="28">
    <source>
        <dbReference type="Proteomes" id="UP000235965"/>
    </source>
</evidence>
<comment type="subcellular location">
    <subcellularLocation>
        <location evidence="2">Nucleus</location>
    </subcellularLocation>
</comment>
<evidence type="ECO:0000256" key="19">
    <source>
        <dbReference type="ARBA" id="ARBA00049360"/>
    </source>
</evidence>
<evidence type="ECO:0000256" key="5">
    <source>
        <dbReference type="ARBA" id="ARBA00022723"/>
    </source>
</evidence>
<evidence type="ECO:0000259" key="24">
    <source>
        <dbReference type="PROSITE" id="PS50967"/>
    </source>
</evidence>
<evidence type="ECO:0000256" key="7">
    <source>
        <dbReference type="ARBA" id="ARBA00022763"/>
    </source>
</evidence>
<keyword evidence="14" id="KW-0413">Isomerase</keyword>
<dbReference type="Pfam" id="PF00271">
    <property type="entry name" value="Helicase_C"/>
    <property type="match status" value="1"/>
</dbReference>
<dbReference type="SMART" id="SM00341">
    <property type="entry name" value="HRDC"/>
    <property type="match status" value="1"/>
</dbReference>
<comment type="caution">
    <text evidence="27">The sequence shown here is derived from an EMBL/GenBank/DDBJ whole genome shotgun (WGS) entry which is preliminary data.</text>
</comment>
<evidence type="ECO:0000256" key="13">
    <source>
        <dbReference type="ARBA" id="ARBA00023204"/>
    </source>
</evidence>
<dbReference type="InterPro" id="IPR004589">
    <property type="entry name" value="DNA_helicase_ATP-dep_RecQ"/>
</dbReference>
<dbReference type="FunFam" id="1.10.10.10:FF:000495">
    <property type="entry name" value="RecQ family helicase MusN"/>
    <property type="match status" value="1"/>
</dbReference>
<keyword evidence="5" id="KW-0479">Metal-binding</keyword>
<dbReference type="Pfam" id="PF00570">
    <property type="entry name" value="HRDC"/>
    <property type="match status" value="1"/>
</dbReference>
<evidence type="ECO:0000256" key="17">
    <source>
        <dbReference type="ARBA" id="ARBA00034808"/>
    </source>
</evidence>
<feature type="compositionally biased region" description="Polar residues" evidence="23">
    <location>
        <begin position="1397"/>
        <end position="1411"/>
    </location>
</feature>
<dbReference type="SMART" id="SM00956">
    <property type="entry name" value="RQC"/>
    <property type="match status" value="1"/>
</dbReference>
<evidence type="ECO:0000256" key="20">
    <source>
        <dbReference type="ARBA" id="ARBA00073450"/>
    </source>
</evidence>
<dbReference type="GO" id="GO:0005634">
    <property type="term" value="C:nucleus"/>
    <property type="evidence" value="ECO:0007669"/>
    <property type="project" value="UniProtKB-SubCell"/>
</dbReference>
<dbReference type="Gene3D" id="3.40.50.300">
    <property type="entry name" value="P-loop containing nucleotide triphosphate hydrolases"/>
    <property type="match status" value="2"/>
</dbReference>
<gene>
    <name evidence="27" type="ORF">B7P43_G07982</name>
</gene>
<keyword evidence="7" id="KW-0227">DNA damage</keyword>
<sequence>MNSFSQPKKSVSLSASFRKKAQPKLTNFFCKSSTASSQESYTLTAKQNERKIDDIVILEEKGKLHTFLDSTVEDIKEEFSDDDFDVTPTRKEKRSSCNLPDDDLDTDDYFITRGWCKIPKEGDRTAEEICKANGIDLRSDNGDNEFNDAAESADDPCRSASSDTEDIFADVKQIVVDEDDDRTPSPVFSLSLHNTKKSPVEAKTLESEKKCINQSFKLEEIDESFKDPSTQEASKESLCSLTTDGFDTILQSVTMRPLGITEELKSWIGDMESHPSFGRVSIETSTVILKDNIEVLRNFQIQVLEKLVSGFESLPLKLLEKCPEFDSNIFVKLKSLRQKLKAKLKLTGALLKRKVSAEMSFSSADNSDIADNPVSSREQSEKLSEMHVSSSIASSDEISRRLSPKVADFSEVNECVFDKISSRLEPEGSDFKEADECYNGDSLTKTIAVRTSCSGGDSYSSSFSPKILVSENKPSENKYSVQGVSSSRTALSSLHDSLTEDQALKLSTKVTFKFKTPTSFAVRSDTATSVMKTAGSPVSVGVCVSQIGDNFHKPSMESLSGLQSFQRNAETPPRLQLSTAASDHSAQQSAYNFNKPANQWITGFNYPLIEAQSTTPHSRNLSLHSKEIESSQYIEDGTENWLSDDDIPIIEEMTQVQDLRFHNPLQKNPGTKSVDEQGEPVSYASSIYNMHSASNSKPRSMPVVPSASGIGSFHSNIKNDGITGEFDGNDYPHSREMVKVFRLKFGLHEFRPNQLQAINAALLGFDCFVLMPTGGGKSLCYQLPALITPGITIVISPLKSLILDQVQKLNSLDIPAAHMSGETTARQEHGIYTELSKREPGLKLLYVTPEKLSASNKLMDALSSLYDRRKLARFVIDEAHCVSQWGHDFRPDYKKLNLLRQRFPTVKTIALTATATPRVRVDILNQLGMKNPKWFLSSFNRPNLKYSVLPKKGKSVTKEIITLIKAKFPRDSGIVYCLSRRECDTVASDLSGAGIKALAYHAGLTDPQRSRVQGEWISDRIKVVCATIAFGMGIDKPDVRYVIHYSLPKSIEGYYQESGRAGRDGDPAECILYYAYSDMHRIRKMIESDRDNHAAKRTHSDNLWRMVAFCENQTDCRRTQQLNYFGENFDRELCIATRATTCDNCLQQAQYHTMDVTADCQEIVKCVKQICGKIGSWSNNFTLLHMVDIFKGSDIKKIKESGHNKLSLYGRGKTWVRSDIERLLRKLTIEEFLMEDLVVTKDDITCAYIKVGTKGEDLISGRYKIMFPMRGSTSKKLDINSTRNSISATGSRDNSELLALQEKCYHELIDVCRCIAYSLGVSSSSIMNVQALRAMSRKLPETADEMLQISHVTKANFEKYGEGLLKICQQHAADKKALLIEAEAKKNEALEQTEWLSTNSGGSPYFSNDDQQTQRKRKPPYRGNWSKKFKRGNGTKGKTACKGKTGGENKSAVPGLLTVQSKKPTISNKIQL</sequence>
<comment type="catalytic activity">
    <reaction evidence="16">
        <text>Couples ATP hydrolysis with the unwinding of duplex DNA by translocating in the 3'-5' direction.</text>
        <dbReference type="EC" id="5.6.2.4"/>
    </reaction>
</comment>
<evidence type="ECO:0000256" key="11">
    <source>
        <dbReference type="ARBA" id="ARBA00022840"/>
    </source>
</evidence>
<dbReference type="InterPro" id="IPR001650">
    <property type="entry name" value="Helicase_C-like"/>
</dbReference>
<dbReference type="GO" id="GO:0046872">
    <property type="term" value="F:metal ion binding"/>
    <property type="evidence" value="ECO:0007669"/>
    <property type="project" value="UniProtKB-KW"/>
</dbReference>
<dbReference type="PANTHER" id="PTHR13710:SF153">
    <property type="entry name" value="RECQ-LIKE DNA HELICASE BLM"/>
    <property type="match status" value="1"/>
</dbReference>
<dbReference type="GO" id="GO:0000724">
    <property type="term" value="P:double-strand break repair via homologous recombination"/>
    <property type="evidence" value="ECO:0007669"/>
    <property type="project" value="TreeGrafter"/>
</dbReference>
<evidence type="ECO:0000256" key="22">
    <source>
        <dbReference type="ARBA" id="ARBA00076271"/>
    </source>
</evidence>
<keyword evidence="9" id="KW-0347">Helicase</keyword>
<dbReference type="Pfam" id="PF00270">
    <property type="entry name" value="DEAD"/>
    <property type="match status" value="1"/>
</dbReference>
<keyword evidence="6" id="KW-0547">Nucleotide-binding</keyword>
<dbReference type="InterPro" id="IPR027417">
    <property type="entry name" value="P-loop_NTPase"/>
</dbReference>
<dbReference type="GO" id="GO:0005694">
    <property type="term" value="C:chromosome"/>
    <property type="evidence" value="ECO:0007669"/>
    <property type="project" value="TreeGrafter"/>
</dbReference>
<protein>
    <recommendedName>
        <fullName evidence="20">RecQ-like DNA helicase BLM</fullName>
        <ecNumber evidence="17">5.6.2.4</ecNumber>
    </recommendedName>
    <alternativeName>
        <fullName evidence="21">Bloom syndrome protein homolog</fullName>
    </alternativeName>
    <alternativeName>
        <fullName evidence="18">DNA 3'-5' helicase BLM</fullName>
    </alternativeName>
    <alternativeName>
        <fullName evidence="22">RecQ helicase homolog</fullName>
    </alternativeName>
</protein>
<accession>A0A2J7PHT6</accession>
<dbReference type="SMART" id="SM00490">
    <property type="entry name" value="HELICc"/>
    <property type="match status" value="1"/>
</dbReference>
<evidence type="ECO:0000259" key="25">
    <source>
        <dbReference type="PROSITE" id="PS51192"/>
    </source>
</evidence>
<dbReference type="EMBL" id="NEVH01025133">
    <property type="protein sequence ID" value="PNF15895.1"/>
    <property type="molecule type" value="Genomic_DNA"/>
</dbReference>
<dbReference type="Gene3D" id="1.10.10.10">
    <property type="entry name" value="Winged helix-like DNA-binding domain superfamily/Winged helix DNA-binding domain"/>
    <property type="match status" value="1"/>
</dbReference>
<name>A0A2J7PHT6_9NEOP</name>
<dbReference type="FunCoup" id="A0A2J7PHT6">
    <property type="interactions" value="122"/>
</dbReference>
<keyword evidence="8" id="KW-0378">Hydrolase</keyword>
<keyword evidence="10" id="KW-0862">Zinc</keyword>
<evidence type="ECO:0000256" key="15">
    <source>
        <dbReference type="ARBA" id="ARBA00023242"/>
    </source>
</evidence>
<dbReference type="InterPro" id="IPR036388">
    <property type="entry name" value="WH-like_DNA-bd_sf"/>
</dbReference>
<evidence type="ECO:0000256" key="16">
    <source>
        <dbReference type="ARBA" id="ARBA00034617"/>
    </source>
</evidence>
<dbReference type="GO" id="GO:0043138">
    <property type="term" value="F:3'-5' DNA helicase activity"/>
    <property type="evidence" value="ECO:0007669"/>
    <property type="project" value="UniProtKB-EC"/>
</dbReference>
<dbReference type="PROSITE" id="PS50967">
    <property type="entry name" value="HRDC"/>
    <property type="match status" value="1"/>
</dbReference>
<dbReference type="CDD" id="cd18794">
    <property type="entry name" value="SF2_C_RecQ"/>
    <property type="match status" value="1"/>
</dbReference>
<feature type="region of interest" description="Disordered" evidence="23">
    <location>
        <begin position="1397"/>
        <end position="1454"/>
    </location>
</feature>
<keyword evidence="15" id="KW-0539">Nucleus</keyword>
<dbReference type="GO" id="GO:0005737">
    <property type="term" value="C:cytoplasm"/>
    <property type="evidence" value="ECO:0007669"/>
    <property type="project" value="TreeGrafter"/>
</dbReference>
<keyword evidence="28" id="KW-1185">Reference proteome</keyword>
<keyword evidence="13" id="KW-0234">DNA repair</keyword>
<reference evidence="27 28" key="1">
    <citation type="submission" date="2017-12" db="EMBL/GenBank/DDBJ databases">
        <title>Hemimetabolous genomes reveal molecular basis of termite eusociality.</title>
        <authorList>
            <person name="Harrison M.C."/>
            <person name="Jongepier E."/>
            <person name="Robertson H.M."/>
            <person name="Arning N."/>
            <person name="Bitard-Feildel T."/>
            <person name="Chao H."/>
            <person name="Childers C.P."/>
            <person name="Dinh H."/>
            <person name="Doddapaneni H."/>
            <person name="Dugan S."/>
            <person name="Gowin J."/>
            <person name="Greiner C."/>
            <person name="Han Y."/>
            <person name="Hu H."/>
            <person name="Hughes D.S.T."/>
            <person name="Huylmans A.-K."/>
            <person name="Kemena C."/>
            <person name="Kremer L.P.M."/>
            <person name="Lee S.L."/>
            <person name="Lopez-Ezquerra A."/>
            <person name="Mallet L."/>
            <person name="Monroy-Kuhn J.M."/>
            <person name="Moser A."/>
            <person name="Murali S.C."/>
            <person name="Muzny D.M."/>
            <person name="Otani S."/>
            <person name="Piulachs M.-D."/>
            <person name="Poelchau M."/>
            <person name="Qu J."/>
            <person name="Schaub F."/>
            <person name="Wada-Katsumata A."/>
            <person name="Worley K.C."/>
            <person name="Xie Q."/>
            <person name="Ylla G."/>
            <person name="Poulsen M."/>
            <person name="Gibbs R.A."/>
            <person name="Schal C."/>
            <person name="Richards S."/>
            <person name="Belles X."/>
            <person name="Korb J."/>
            <person name="Bornberg-Bauer E."/>
        </authorList>
    </citation>
    <scope>NUCLEOTIDE SEQUENCE [LARGE SCALE GENOMIC DNA]</scope>
    <source>
        <tissue evidence="27">Whole body</tissue>
    </source>
</reference>
<evidence type="ECO:0000256" key="21">
    <source>
        <dbReference type="ARBA" id="ARBA00076065"/>
    </source>
</evidence>
<dbReference type="Pfam" id="PF16124">
    <property type="entry name" value="RecQ_Zn_bind"/>
    <property type="match status" value="1"/>
</dbReference>
<dbReference type="InterPro" id="IPR044876">
    <property type="entry name" value="HRDC_dom_sf"/>
</dbReference>
<dbReference type="InterPro" id="IPR018982">
    <property type="entry name" value="RQC_domain"/>
</dbReference>
<dbReference type="GO" id="GO:0003677">
    <property type="term" value="F:DNA binding"/>
    <property type="evidence" value="ECO:0007669"/>
    <property type="project" value="UniProtKB-KW"/>
</dbReference>
<evidence type="ECO:0000259" key="26">
    <source>
        <dbReference type="PROSITE" id="PS51194"/>
    </source>
</evidence>
<proteinExistence type="inferred from homology"/>
<dbReference type="FunFam" id="3.40.50.300:FF:000340">
    <property type="entry name" value="Bloom syndrome, RecQ helicase"/>
    <property type="match status" value="1"/>
</dbReference>
<dbReference type="Pfam" id="PF09382">
    <property type="entry name" value="RQC"/>
    <property type="match status" value="1"/>
</dbReference>
<evidence type="ECO:0000256" key="14">
    <source>
        <dbReference type="ARBA" id="ARBA00023235"/>
    </source>
</evidence>
<dbReference type="SUPFAM" id="SSF47819">
    <property type="entry name" value="HRDC-like"/>
    <property type="match status" value="1"/>
</dbReference>
<dbReference type="InterPro" id="IPR010997">
    <property type="entry name" value="HRDC-like_sf"/>
</dbReference>
<dbReference type="GO" id="GO:0005524">
    <property type="term" value="F:ATP binding"/>
    <property type="evidence" value="ECO:0007669"/>
    <property type="project" value="UniProtKB-KW"/>
</dbReference>
<dbReference type="GO" id="GO:0016787">
    <property type="term" value="F:hydrolase activity"/>
    <property type="evidence" value="ECO:0007669"/>
    <property type="project" value="UniProtKB-KW"/>
</dbReference>
<organism evidence="27 28">
    <name type="scientific">Cryptotermes secundus</name>
    <dbReference type="NCBI Taxonomy" id="105785"/>
    <lineage>
        <taxon>Eukaryota</taxon>
        <taxon>Metazoa</taxon>
        <taxon>Ecdysozoa</taxon>
        <taxon>Arthropoda</taxon>
        <taxon>Hexapoda</taxon>
        <taxon>Insecta</taxon>
        <taxon>Pterygota</taxon>
        <taxon>Neoptera</taxon>
        <taxon>Polyneoptera</taxon>
        <taxon>Dictyoptera</taxon>
        <taxon>Blattodea</taxon>
        <taxon>Blattoidea</taxon>
        <taxon>Termitoidae</taxon>
        <taxon>Kalotermitidae</taxon>
        <taxon>Cryptotermitinae</taxon>
        <taxon>Cryptotermes</taxon>
    </lineage>
</organism>
<dbReference type="PROSITE" id="PS00690">
    <property type="entry name" value="DEAH_ATP_HELICASE"/>
    <property type="match status" value="1"/>
</dbReference>
<dbReference type="InterPro" id="IPR014001">
    <property type="entry name" value="Helicase_ATP-bd"/>
</dbReference>
<dbReference type="InterPro" id="IPR032284">
    <property type="entry name" value="RecQ_Zn-bd"/>
</dbReference>
<keyword evidence="11" id="KW-0067">ATP-binding</keyword>
<dbReference type="Proteomes" id="UP000235965">
    <property type="component" value="Unassembled WGS sequence"/>
</dbReference>
<dbReference type="PROSITE" id="PS51194">
    <property type="entry name" value="HELICASE_CTER"/>
    <property type="match status" value="1"/>
</dbReference>
<comment type="catalytic activity">
    <reaction evidence="19">
        <text>ATP + H2O = ADP + phosphate + H(+)</text>
        <dbReference type="Rhea" id="RHEA:13065"/>
        <dbReference type="ChEBI" id="CHEBI:15377"/>
        <dbReference type="ChEBI" id="CHEBI:15378"/>
        <dbReference type="ChEBI" id="CHEBI:30616"/>
        <dbReference type="ChEBI" id="CHEBI:43474"/>
        <dbReference type="ChEBI" id="CHEBI:456216"/>
    </reaction>
</comment>
<evidence type="ECO:0000256" key="12">
    <source>
        <dbReference type="ARBA" id="ARBA00023125"/>
    </source>
</evidence>
<dbReference type="GO" id="GO:0007131">
    <property type="term" value="P:reciprocal meiotic recombination"/>
    <property type="evidence" value="ECO:0007669"/>
    <property type="project" value="UniProtKB-ARBA"/>
</dbReference>
<keyword evidence="12" id="KW-0238">DNA-binding</keyword>
<dbReference type="EC" id="5.6.2.4" evidence="17"/>
<dbReference type="Gene3D" id="1.10.150.80">
    <property type="entry name" value="HRDC domain"/>
    <property type="match status" value="1"/>
</dbReference>
<evidence type="ECO:0000256" key="18">
    <source>
        <dbReference type="ARBA" id="ARBA00044542"/>
    </source>
</evidence>
<evidence type="ECO:0000256" key="9">
    <source>
        <dbReference type="ARBA" id="ARBA00022806"/>
    </source>
</evidence>
<dbReference type="PROSITE" id="PS51192">
    <property type="entry name" value="HELICASE_ATP_BIND_1"/>
    <property type="match status" value="1"/>
</dbReference>
<feature type="compositionally biased region" description="Basic residues" evidence="23">
    <location>
        <begin position="1414"/>
        <end position="1433"/>
    </location>
</feature>
<feature type="domain" description="HRDC" evidence="24">
    <location>
        <begin position="1298"/>
        <end position="1378"/>
    </location>
</feature>
<evidence type="ECO:0000256" key="3">
    <source>
        <dbReference type="ARBA" id="ARBA00005446"/>
    </source>
</evidence>
<dbReference type="NCBIfam" id="TIGR00614">
    <property type="entry name" value="recQ_fam"/>
    <property type="match status" value="1"/>
</dbReference>
<dbReference type="PANTHER" id="PTHR13710">
    <property type="entry name" value="DNA HELICASE RECQ FAMILY MEMBER"/>
    <property type="match status" value="1"/>
</dbReference>
<comment type="similarity">
    <text evidence="3">Belongs to the helicase family. RecQ subfamily.</text>
</comment>
<feature type="domain" description="Helicase C-terminal" evidence="26">
    <location>
        <begin position="956"/>
        <end position="1104"/>
    </location>
</feature>
<dbReference type="SMART" id="SM00487">
    <property type="entry name" value="DEXDc"/>
    <property type="match status" value="1"/>
</dbReference>
<keyword evidence="4" id="KW-0235">DNA replication</keyword>
<evidence type="ECO:0000256" key="1">
    <source>
        <dbReference type="ARBA" id="ARBA00001947"/>
    </source>
</evidence>
<evidence type="ECO:0000256" key="8">
    <source>
        <dbReference type="ARBA" id="ARBA00022801"/>
    </source>
</evidence>
<evidence type="ECO:0000256" key="23">
    <source>
        <dbReference type="SAM" id="MobiDB-lite"/>
    </source>
</evidence>
<dbReference type="OrthoDB" id="10261556at2759"/>
<dbReference type="STRING" id="105785.A0A2J7PHT6"/>
<dbReference type="FunFam" id="3.40.50.300:FF:000537">
    <property type="entry name" value="Bloom syndrome RecQ-like helicase"/>
    <property type="match status" value="1"/>
</dbReference>
<feature type="domain" description="Helicase ATP-binding" evidence="25">
    <location>
        <begin position="758"/>
        <end position="933"/>
    </location>
</feature>
<dbReference type="InParanoid" id="A0A2J7PHT6"/>
<dbReference type="InterPro" id="IPR002464">
    <property type="entry name" value="DNA/RNA_helicase_DEAH_CS"/>
</dbReference>
<dbReference type="SUPFAM" id="SSF52540">
    <property type="entry name" value="P-loop containing nucleoside triphosphate hydrolases"/>
    <property type="match status" value="2"/>
</dbReference>
<dbReference type="InterPro" id="IPR002121">
    <property type="entry name" value="HRDC_dom"/>
</dbReference>
<comment type="cofactor">
    <cofactor evidence="1">
        <name>Zn(2+)</name>
        <dbReference type="ChEBI" id="CHEBI:29105"/>
    </cofactor>
</comment>
<evidence type="ECO:0000256" key="4">
    <source>
        <dbReference type="ARBA" id="ARBA00022705"/>
    </source>
</evidence>
<dbReference type="GO" id="GO:0006260">
    <property type="term" value="P:DNA replication"/>
    <property type="evidence" value="ECO:0007669"/>
    <property type="project" value="UniProtKB-KW"/>
</dbReference>
<evidence type="ECO:0000256" key="2">
    <source>
        <dbReference type="ARBA" id="ARBA00004123"/>
    </source>
</evidence>
<dbReference type="GO" id="GO:0009378">
    <property type="term" value="F:four-way junction helicase activity"/>
    <property type="evidence" value="ECO:0007669"/>
    <property type="project" value="TreeGrafter"/>
</dbReference>
<dbReference type="InterPro" id="IPR011545">
    <property type="entry name" value="DEAD/DEAH_box_helicase_dom"/>
</dbReference>
<evidence type="ECO:0000256" key="6">
    <source>
        <dbReference type="ARBA" id="ARBA00022741"/>
    </source>
</evidence>